<accession>A0AAW6HQK7</accession>
<name>A0AAW6HQK7_9MOLU</name>
<proteinExistence type="predicted"/>
<dbReference type="RefSeq" id="WP_272403958.1">
    <property type="nucleotide sequence ID" value="NZ_JAJHZP010000013.1"/>
</dbReference>
<gene>
    <name evidence="1" type="ORF">LNO71_01440</name>
</gene>
<evidence type="ECO:0000313" key="2">
    <source>
        <dbReference type="Proteomes" id="UP001216384"/>
    </source>
</evidence>
<comment type="caution">
    <text evidence="1">The sequence shown here is derived from an EMBL/GenBank/DDBJ whole genome shotgun (WGS) entry which is preliminary data.</text>
</comment>
<dbReference type="Proteomes" id="UP001216384">
    <property type="component" value="Unassembled WGS sequence"/>
</dbReference>
<evidence type="ECO:0000313" key="1">
    <source>
        <dbReference type="EMBL" id="MDC4183308.1"/>
    </source>
</evidence>
<reference evidence="1" key="1">
    <citation type="submission" date="2021-11" db="EMBL/GenBank/DDBJ databases">
        <title>Description of Mycoplasma bradburyaesp. nov.from sea birds: a tribute to a great mycoplasmologist.</title>
        <authorList>
            <person name="Ramirez A.S."/>
            <person name="Poveda C."/>
            <person name="Suarez-Perez A."/>
            <person name="Rosales R.S."/>
            <person name="Dijkman R."/>
            <person name="Feberwee A."/>
            <person name="Spergser J."/>
            <person name="Szostak M.P."/>
            <person name="Ressel L."/>
            <person name="Calabuig P."/>
            <person name="Catania S."/>
            <person name="Gobbo F."/>
            <person name="Timofte D."/>
            <person name="Poveda J.B."/>
        </authorList>
    </citation>
    <scope>NUCLEOTIDE SEQUENCE</scope>
    <source>
        <strain evidence="1">T264</strain>
    </source>
</reference>
<sequence>MLKTNPEISNELYELIMDKLNNNQNDIEEIHLDEEKLWEINKKIYCIEKN</sequence>
<dbReference type="AlphaFoldDB" id="A0AAW6HQK7"/>
<organism evidence="1 2">
    <name type="scientific">Mycoplasma bradburyae</name>
    <dbReference type="NCBI Taxonomy" id="2963128"/>
    <lineage>
        <taxon>Bacteria</taxon>
        <taxon>Bacillati</taxon>
        <taxon>Mycoplasmatota</taxon>
        <taxon>Mollicutes</taxon>
        <taxon>Mycoplasmataceae</taxon>
        <taxon>Mycoplasma</taxon>
    </lineage>
</organism>
<protein>
    <submittedName>
        <fullName evidence="1">Uncharacterized protein</fullName>
    </submittedName>
</protein>
<dbReference type="EMBL" id="JAJHZP010000013">
    <property type="protein sequence ID" value="MDC4183308.1"/>
    <property type="molecule type" value="Genomic_DNA"/>
</dbReference>